<dbReference type="PANTHER" id="PTHR33841">
    <property type="entry name" value="DNA METHYLTRANSFERASE YEEA-RELATED"/>
    <property type="match status" value="1"/>
</dbReference>
<organism evidence="9 10">
    <name type="scientific">Brevundimonas mediterranea</name>
    <dbReference type="NCBI Taxonomy" id="74329"/>
    <lineage>
        <taxon>Bacteria</taxon>
        <taxon>Pseudomonadati</taxon>
        <taxon>Pseudomonadota</taxon>
        <taxon>Alphaproteobacteria</taxon>
        <taxon>Caulobacterales</taxon>
        <taxon>Caulobacteraceae</taxon>
        <taxon>Brevundimonas</taxon>
    </lineage>
</organism>
<dbReference type="Gene3D" id="3.40.50.150">
    <property type="entry name" value="Vaccinia Virus protein VP39"/>
    <property type="match status" value="1"/>
</dbReference>
<accession>A0A7W6F0C2</accession>
<dbReference type="InterPro" id="IPR029063">
    <property type="entry name" value="SAM-dependent_MTases_sf"/>
</dbReference>
<evidence type="ECO:0000313" key="10">
    <source>
        <dbReference type="Proteomes" id="UP000532936"/>
    </source>
</evidence>
<dbReference type="GO" id="GO:0032259">
    <property type="term" value="P:methylation"/>
    <property type="evidence" value="ECO:0007669"/>
    <property type="project" value="UniProtKB-KW"/>
</dbReference>
<dbReference type="InterPro" id="IPR041635">
    <property type="entry name" value="Type_ISP_LLaBIII_C"/>
</dbReference>
<dbReference type="GO" id="GO:0008170">
    <property type="term" value="F:N-methyltransferase activity"/>
    <property type="evidence" value="ECO:0007669"/>
    <property type="project" value="InterPro"/>
</dbReference>
<keyword evidence="4" id="KW-0808">Transferase</keyword>
<dbReference type="InterPro" id="IPR003356">
    <property type="entry name" value="DNA_methylase_A-5"/>
</dbReference>
<dbReference type="Proteomes" id="UP000532936">
    <property type="component" value="Unassembled WGS sequence"/>
</dbReference>
<evidence type="ECO:0000256" key="2">
    <source>
        <dbReference type="ARBA" id="ARBA00011900"/>
    </source>
</evidence>
<evidence type="ECO:0000256" key="6">
    <source>
        <dbReference type="SAM" id="MobiDB-lite"/>
    </source>
</evidence>
<evidence type="ECO:0000259" key="8">
    <source>
        <dbReference type="Pfam" id="PF18135"/>
    </source>
</evidence>
<dbReference type="EMBL" id="JACIDA010000002">
    <property type="protein sequence ID" value="MBB3872623.1"/>
    <property type="molecule type" value="Genomic_DNA"/>
</dbReference>
<keyword evidence="3" id="KW-0489">Methyltransferase</keyword>
<dbReference type="PANTHER" id="PTHR33841:SF1">
    <property type="entry name" value="DNA METHYLTRANSFERASE A"/>
    <property type="match status" value="1"/>
</dbReference>
<feature type="compositionally biased region" description="Basic and acidic residues" evidence="6">
    <location>
        <begin position="1032"/>
        <end position="1043"/>
    </location>
</feature>
<dbReference type="InterPro" id="IPR050953">
    <property type="entry name" value="N4_N6_ade-DNA_methylase"/>
</dbReference>
<comment type="similarity">
    <text evidence="1">Belongs to the N(4)/N(6)-methyltransferase family.</text>
</comment>
<feature type="region of interest" description="Disordered" evidence="6">
    <location>
        <begin position="1032"/>
        <end position="1051"/>
    </location>
</feature>
<dbReference type="Pfam" id="PF18135">
    <property type="entry name" value="Type_ISP_C"/>
    <property type="match status" value="1"/>
</dbReference>
<feature type="compositionally biased region" description="Acidic residues" evidence="6">
    <location>
        <begin position="1112"/>
        <end position="1122"/>
    </location>
</feature>
<evidence type="ECO:0000256" key="4">
    <source>
        <dbReference type="ARBA" id="ARBA00022679"/>
    </source>
</evidence>
<name>A0A7W6F0C2_9CAUL</name>
<dbReference type="AlphaFoldDB" id="A0A7W6F0C2"/>
<dbReference type="RefSeq" id="WP_183196878.1">
    <property type="nucleotide sequence ID" value="NZ_JACIDA010000002.1"/>
</dbReference>
<protein>
    <recommendedName>
        <fullName evidence="2">site-specific DNA-methyltransferase (adenine-specific)</fullName>
        <ecNumber evidence="2">2.1.1.72</ecNumber>
    </recommendedName>
</protein>
<proteinExistence type="inferred from homology"/>
<comment type="catalytic activity">
    <reaction evidence="5">
        <text>a 2'-deoxyadenosine in DNA + S-adenosyl-L-methionine = an N(6)-methyl-2'-deoxyadenosine in DNA + S-adenosyl-L-homocysteine + H(+)</text>
        <dbReference type="Rhea" id="RHEA:15197"/>
        <dbReference type="Rhea" id="RHEA-COMP:12418"/>
        <dbReference type="Rhea" id="RHEA-COMP:12419"/>
        <dbReference type="ChEBI" id="CHEBI:15378"/>
        <dbReference type="ChEBI" id="CHEBI:57856"/>
        <dbReference type="ChEBI" id="CHEBI:59789"/>
        <dbReference type="ChEBI" id="CHEBI:90615"/>
        <dbReference type="ChEBI" id="CHEBI:90616"/>
        <dbReference type="EC" id="2.1.1.72"/>
    </reaction>
</comment>
<sequence>MKPTLADAIAKFGKTAKDKLSNPAVTGQPEDQLRTPLETLIHDICAVIGAAADDVILVGETSLADLMTRPDYSVTRKGALTGHIEVKAPGKGADPRKFTDKHDKGQWEKLKALPNLIYTDGSAFSLWRDGELAQSIVRLDGDIETSGAALTGPDSLRALVETFLEWNPIPPRSPKELADTTARLCRLLRDEVVEQLDREAPALVGLREDWRQLLLPEATDDEFADGYAQAVTFGLLMAKARGIDLSAGLDAAARQLSQTNTLIGSALKLLTDPTAGANLLDTSIKTLVRVVDAVNWKTLTKGRAEPWLYFYEEFLQQYDRSLRKKTGSYYTPPEVVTEMVRLVDEALRAPKRFNLARGLASGEVSLADPAVGTGTFLLGVLNRIARTVEDEEGAGSVPAAVQSALKRLVGFELQFGPFAVAQLRLLAEIADLTSVDADVADATALRLYITDTLADPDEETQWVPQSVQGIAESRRQANKVKRKEAITVVMGNPPYKEKAKGLGGWVEDHGGRDRAPLDDWQPPVAWGVGAHAKHLRNLYVYFWRWAAWKVFGGDSFRSGGDKDEARDWTKRQGIVCFITVAGFLNGPGFQKMRADLRRDADEIWVIDCSPEGHQAPVASRIFDGVQQTVCIVMALRRSPDSPSTPARVRFRALPEGGRKAKFEALAGIGLDDAGWTDAPTDPRAPFLAAGEAAWLGYPALEDLFLYNGSGVMAGRTWVIAPDAQSLKDRWRRLISEKDATKKAVLFHPHLRDGKPGDKHLDKGVKEGLEGHERRTQPVALDQAEAIPPSRFAFRSFDRQWILPDARLINQSNPTLWKCHSERQVYLTGLIAHSPTDGPALTITGLLPDLHHYKGSFGGRVFPLWADASASQSNIAPGLLKTLGETYGRAVEPEDMLAYIAAVAAHPAYVARFRANLKQPGLRIPITADGDLFHQAATLGREVVWLHTFGERFADGRPQGAPRVTDGPEPTIPKDGALPRTLAEMPHDLTYDAAERRLKIGTGHVDNVAPEVWAYEVSGKRVISQWWSYRRADRSKPPMGDKRPPSPLSAIQPTEWPAEYTTELLNVLRVLTRLVALEPQQADLLARIVDGPTIDADDLMETGALSDGVADAEKEEDAGEELA</sequence>
<feature type="region of interest" description="Disordered" evidence="6">
    <location>
        <begin position="1100"/>
        <end position="1122"/>
    </location>
</feature>
<dbReference type="EC" id="2.1.1.72" evidence="2"/>
<dbReference type="PRINTS" id="PR00507">
    <property type="entry name" value="N12N6MTFRASE"/>
</dbReference>
<dbReference type="GO" id="GO:0003677">
    <property type="term" value="F:DNA binding"/>
    <property type="evidence" value="ECO:0007669"/>
    <property type="project" value="InterPro"/>
</dbReference>
<evidence type="ECO:0000256" key="3">
    <source>
        <dbReference type="ARBA" id="ARBA00022603"/>
    </source>
</evidence>
<dbReference type="SUPFAM" id="SSF53335">
    <property type="entry name" value="S-adenosyl-L-methionine-dependent methyltransferases"/>
    <property type="match status" value="1"/>
</dbReference>
<gene>
    <name evidence="9" type="ORF">GGR11_002176</name>
</gene>
<evidence type="ECO:0000256" key="1">
    <source>
        <dbReference type="ARBA" id="ARBA00006594"/>
    </source>
</evidence>
<evidence type="ECO:0000256" key="5">
    <source>
        <dbReference type="ARBA" id="ARBA00047942"/>
    </source>
</evidence>
<dbReference type="GO" id="GO:0009007">
    <property type="term" value="F:site-specific DNA-methyltransferase (adenine-specific) activity"/>
    <property type="evidence" value="ECO:0007669"/>
    <property type="project" value="UniProtKB-EC"/>
</dbReference>
<feature type="region of interest" description="Disordered" evidence="6">
    <location>
        <begin position="955"/>
        <end position="976"/>
    </location>
</feature>
<reference evidence="9 10" key="1">
    <citation type="submission" date="2020-08" db="EMBL/GenBank/DDBJ databases">
        <title>Genomic Encyclopedia of Type Strains, Phase IV (KMG-IV): sequencing the most valuable type-strain genomes for metagenomic binning, comparative biology and taxonomic classification.</title>
        <authorList>
            <person name="Goeker M."/>
        </authorList>
    </citation>
    <scope>NUCLEOTIDE SEQUENCE [LARGE SCALE GENOMIC DNA]</scope>
    <source>
        <strain evidence="9 10">DSM 14878</strain>
    </source>
</reference>
<feature type="domain" description="DNA methylase adenine-specific" evidence="7">
    <location>
        <begin position="311"/>
        <end position="498"/>
    </location>
</feature>
<comment type="caution">
    <text evidence="9">The sequence shown here is derived from an EMBL/GenBank/DDBJ whole genome shotgun (WGS) entry which is preliminary data.</text>
</comment>
<evidence type="ECO:0000259" key="7">
    <source>
        <dbReference type="Pfam" id="PF02384"/>
    </source>
</evidence>
<feature type="domain" description="Type ISP restriction-modification enzyme LLaBIII C-terminal specificity" evidence="8">
    <location>
        <begin position="702"/>
        <end position="1064"/>
    </location>
</feature>
<dbReference type="Pfam" id="PF02384">
    <property type="entry name" value="N6_Mtase"/>
    <property type="match status" value="1"/>
</dbReference>
<evidence type="ECO:0000313" key="9">
    <source>
        <dbReference type="EMBL" id="MBB3872623.1"/>
    </source>
</evidence>